<proteinExistence type="predicted"/>
<feature type="region of interest" description="Disordered" evidence="1">
    <location>
        <begin position="68"/>
        <end position="153"/>
    </location>
</feature>
<evidence type="ECO:0000313" key="2">
    <source>
        <dbReference type="EMBL" id="OCL12501.1"/>
    </source>
</evidence>
<gene>
    <name evidence="2" type="ORF">AOQ84DRAFT_386076</name>
</gene>
<keyword evidence="3" id="KW-1185">Reference proteome</keyword>
<sequence>MPIPEPGPPPDVNIPAEVYSALAPFRKTLEEILTTQSQILLDLENQAKNASFTAQKWQRKKWARDLKTTFPNRDSELEAKEKEDQETQIKAQPWVQEKKTVEDKTRGGINEEIEDDQEEWQEDGQDDKGQREDMDDDSDDDDTGGENDSDYVE</sequence>
<feature type="compositionally biased region" description="Basic and acidic residues" evidence="1">
    <location>
        <begin position="96"/>
        <end position="106"/>
    </location>
</feature>
<name>A0A8E2F8Q6_9PEZI</name>
<dbReference type="AlphaFoldDB" id="A0A8E2F8Q6"/>
<feature type="compositionally biased region" description="Acidic residues" evidence="1">
    <location>
        <begin position="111"/>
        <end position="125"/>
    </location>
</feature>
<evidence type="ECO:0000313" key="3">
    <source>
        <dbReference type="Proteomes" id="UP000250140"/>
    </source>
</evidence>
<accession>A0A8E2F8Q6</accession>
<dbReference type="Proteomes" id="UP000250140">
    <property type="component" value="Unassembled WGS sequence"/>
</dbReference>
<feature type="compositionally biased region" description="Basic and acidic residues" evidence="1">
    <location>
        <begin position="68"/>
        <end position="87"/>
    </location>
</feature>
<organism evidence="2 3">
    <name type="scientific">Glonium stellatum</name>
    <dbReference type="NCBI Taxonomy" id="574774"/>
    <lineage>
        <taxon>Eukaryota</taxon>
        <taxon>Fungi</taxon>
        <taxon>Dikarya</taxon>
        <taxon>Ascomycota</taxon>
        <taxon>Pezizomycotina</taxon>
        <taxon>Dothideomycetes</taxon>
        <taxon>Pleosporomycetidae</taxon>
        <taxon>Gloniales</taxon>
        <taxon>Gloniaceae</taxon>
        <taxon>Glonium</taxon>
    </lineage>
</organism>
<feature type="compositionally biased region" description="Acidic residues" evidence="1">
    <location>
        <begin position="133"/>
        <end position="153"/>
    </location>
</feature>
<reference evidence="2 3" key="1">
    <citation type="journal article" date="2016" name="Nat. Commun.">
        <title>Ectomycorrhizal ecology is imprinted in the genome of the dominant symbiotic fungus Cenococcum geophilum.</title>
        <authorList>
            <consortium name="DOE Joint Genome Institute"/>
            <person name="Peter M."/>
            <person name="Kohler A."/>
            <person name="Ohm R.A."/>
            <person name="Kuo A."/>
            <person name="Krutzmann J."/>
            <person name="Morin E."/>
            <person name="Arend M."/>
            <person name="Barry K.W."/>
            <person name="Binder M."/>
            <person name="Choi C."/>
            <person name="Clum A."/>
            <person name="Copeland A."/>
            <person name="Grisel N."/>
            <person name="Haridas S."/>
            <person name="Kipfer T."/>
            <person name="LaButti K."/>
            <person name="Lindquist E."/>
            <person name="Lipzen A."/>
            <person name="Maire R."/>
            <person name="Meier B."/>
            <person name="Mihaltcheva S."/>
            <person name="Molinier V."/>
            <person name="Murat C."/>
            <person name="Poggeler S."/>
            <person name="Quandt C.A."/>
            <person name="Sperisen C."/>
            <person name="Tritt A."/>
            <person name="Tisserant E."/>
            <person name="Crous P.W."/>
            <person name="Henrissat B."/>
            <person name="Nehls U."/>
            <person name="Egli S."/>
            <person name="Spatafora J.W."/>
            <person name="Grigoriev I.V."/>
            <person name="Martin F.M."/>
        </authorList>
    </citation>
    <scope>NUCLEOTIDE SEQUENCE [LARGE SCALE GENOMIC DNA]</scope>
    <source>
        <strain evidence="2 3">CBS 207.34</strain>
    </source>
</reference>
<evidence type="ECO:0000256" key="1">
    <source>
        <dbReference type="SAM" id="MobiDB-lite"/>
    </source>
</evidence>
<dbReference type="EMBL" id="KV748870">
    <property type="protein sequence ID" value="OCL12501.1"/>
    <property type="molecule type" value="Genomic_DNA"/>
</dbReference>
<protein>
    <submittedName>
        <fullName evidence="2">Uncharacterized protein</fullName>
    </submittedName>
</protein>